<evidence type="ECO:0000256" key="2">
    <source>
        <dbReference type="ARBA" id="ARBA00022553"/>
    </source>
</evidence>
<dbReference type="OrthoDB" id="3537906at2"/>
<dbReference type="SUPFAM" id="SSF47336">
    <property type="entry name" value="ACP-like"/>
    <property type="match status" value="1"/>
</dbReference>
<dbReference type="Pfam" id="PF00550">
    <property type="entry name" value="PP-binding"/>
    <property type="match status" value="1"/>
</dbReference>
<feature type="domain" description="Carrier" evidence="3">
    <location>
        <begin position="28"/>
        <end position="75"/>
    </location>
</feature>
<evidence type="ECO:0000259" key="3">
    <source>
        <dbReference type="Pfam" id="PF00550"/>
    </source>
</evidence>
<comment type="caution">
    <text evidence="4">The sequence shown here is derived from an EMBL/GenBank/DDBJ whole genome shotgun (WGS) entry which is preliminary data.</text>
</comment>
<proteinExistence type="predicted"/>
<reference evidence="4 5" key="1">
    <citation type="submission" date="2019-04" db="EMBL/GenBank/DDBJ databases">
        <title>Streptomyces piniterrae sp. nov., a heliquinomycin-producing actinomycete isolated from rhizosphere soil of Pinus yunnanensis.</title>
        <authorList>
            <person name="Zhuang X."/>
            <person name="Zhao J."/>
        </authorList>
    </citation>
    <scope>NUCLEOTIDE SEQUENCE [LARGE SCALE GENOMIC DNA]</scope>
    <source>
        <strain evidence="5">jys28</strain>
    </source>
</reference>
<dbReference type="EMBL" id="SUMB01000006">
    <property type="protein sequence ID" value="TJZ52117.1"/>
    <property type="molecule type" value="Genomic_DNA"/>
</dbReference>
<dbReference type="AlphaFoldDB" id="A0A4U0NDJ6"/>
<dbReference type="RefSeq" id="WP_136741416.1">
    <property type="nucleotide sequence ID" value="NZ_SUMB01000006.1"/>
</dbReference>
<dbReference type="Gene3D" id="1.10.1200.10">
    <property type="entry name" value="ACP-like"/>
    <property type="match status" value="1"/>
</dbReference>
<keyword evidence="2" id="KW-0597">Phosphoprotein</keyword>
<accession>A0A4U0NDJ6</accession>
<dbReference type="InterPro" id="IPR036736">
    <property type="entry name" value="ACP-like_sf"/>
</dbReference>
<dbReference type="InterPro" id="IPR006162">
    <property type="entry name" value="Ppantetheine_attach_site"/>
</dbReference>
<name>A0A4U0NDJ6_9ACTN</name>
<organism evidence="4 5">
    <name type="scientific">Streptomyces piniterrae</name>
    <dbReference type="NCBI Taxonomy" id="2571125"/>
    <lineage>
        <taxon>Bacteria</taxon>
        <taxon>Bacillati</taxon>
        <taxon>Actinomycetota</taxon>
        <taxon>Actinomycetes</taxon>
        <taxon>Kitasatosporales</taxon>
        <taxon>Streptomycetaceae</taxon>
        <taxon>Streptomyces</taxon>
    </lineage>
</organism>
<gene>
    <name evidence="4" type="ORF">FCH28_20030</name>
</gene>
<sequence length="87" mass="9403">MQQIDITTLVTLLRSSAGDSDTHDLDGDVLDVPFAELGYDSLALLQVTGTVERDSGVPLDEEALDEAETPRQYLEVVNRVLSARTAA</sequence>
<keyword evidence="5" id="KW-1185">Reference proteome</keyword>
<dbReference type="PROSITE" id="PS00012">
    <property type="entry name" value="PHOSPHOPANTETHEINE"/>
    <property type="match status" value="1"/>
</dbReference>
<evidence type="ECO:0000313" key="4">
    <source>
        <dbReference type="EMBL" id="TJZ52117.1"/>
    </source>
</evidence>
<dbReference type="InterPro" id="IPR009081">
    <property type="entry name" value="PP-bd_ACP"/>
</dbReference>
<dbReference type="Proteomes" id="UP000308697">
    <property type="component" value="Unassembled WGS sequence"/>
</dbReference>
<evidence type="ECO:0000313" key="5">
    <source>
        <dbReference type="Proteomes" id="UP000308697"/>
    </source>
</evidence>
<keyword evidence="1" id="KW-0596">Phosphopantetheine</keyword>
<protein>
    <submittedName>
        <fullName evidence="4">Acyl carrier protein</fullName>
    </submittedName>
</protein>
<evidence type="ECO:0000256" key="1">
    <source>
        <dbReference type="ARBA" id="ARBA00022450"/>
    </source>
</evidence>